<evidence type="ECO:0000256" key="3">
    <source>
        <dbReference type="ARBA" id="ARBA00022737"/>
    </source>
</evidence>
<reference evidence="11" key="2">
    <citation type="submission" date="2012-11" db="EMBL/GenBank/DDBJ databases">
        <authorList>
            <person name="Kuo A."/>
            <person name="Curtis B.A."/>
            <person name="Tanifuji G."/>
            <person name="Burki F."/>
            <person name="Gruber A."/>
            <person name="Irimia M."/>
            <person name="Maruyama S."/>
            <person name="Arias M.C."/>
            <person name="Ball S.G."/>
            <person name="Gile G.H."/>
            <person name="Hirakawa Y."/>
            <person name="Hopkins J.F."/>
            <person name="Rensing S.A."/>
            <person name="Schmutz J."/>
            <person name="Symeonidi A."/>
            <person name="Elias M."/>
            <person name="Eveleigh R.J."/>
            <person name="Herman E.K."/>
            <person name="Klute M.J."/>
            <person name="Nakayama T."/>
            <person name="Obornik M."/>
            <person name="Reyes-Prieto A."/>
            <person name="Armbrust E.V."/>
            <person name="Aves S.J."/>
            <person name="Beiko R.G."/>
            <person name="Coutinho P."/>
            <person name="Dacks J.B."/>
            <person name="Durnford D.G."/>
            <person name="Fast N.M."/>
            <person name="Green B.R."/>
            <person name="Grisdale C."/>
            <person name="Hempe F."/>
            <person name="Henrissat B."/>
            <person name="Hoppner M.P."/>
            <person name="Ishida K.-I."/>
            <person name="Kim E."/>
            <person name="Koreny L."/>
            <person name="Kroth P.G."/>
            <person name="Liu Y."/>
            <person name="Malik S.-B."/>
            <person name="Maier U.G."/>
            <person name="McRose D."/>
            <person name="Mock T."/>
            <person name="Neilson J.A."/>
            <person name="Onodera N.T."/>
            <person name="Poole A.M."/>
            <person name="Pritham E.J."/>
            <person name="Richards T.A."/>
            <person name="Rocap G."/>
            <person name="Roy S.W."/>
            <person name="Sarai C."/>
            <person name="Schaack S."/>
            <person name="Shirato S."/>
            <person name="Slamovits C.H."/>
            <person name="Spencer D.F."/>
            <person name="Suzuki S."/>
            <person name="Worden A.Z."/>
            <person name="Zauner S."/>
            <person name="Barry K."/>
            <person name="Bell C."/>
            <person name="Bharti A.K."/>
            <person name="Crow J.A."/>
            <person name="Grimwood J."/>
            <person name="Kramer R."/>
            <person name="Lindquist E."/>
            <person name="Lucas S."/>
            <person name="Salamov A."/>
            <person name="McFadden G.I."/>
            <person name="Lane C.E."/>
            <person name="Keeling P.J."/>
            <person name="Gray M.W."/>
            <person name="Grigoriev I.V."/>
            <person name="Archibald J.M."/>
        </authorList>
    </citation>
    <scope>NUCLEOTIDE SEQUENCE</scope>
    <source>
        <strain evidence="11">CCMP2712</strain>
    </source>
</reference>
<evidence type="ECO:0000256" key="2">
    <source>
        <dbReference type="ARBA" id="ARBA00022729"/>
    </source>
</evidence>
<reference evidence="10" key="3">
    <citation type="submission" date="2016-03" db="UniProtKB">
        <authorList>
            <consortium name="EnsemblProtists"/>
        </authorList>
    </citation>
    <scope>IDENTIFICATION</scope>
</reference>
<organism evidence="9">
    <name type="scientific">Guillardia theta (strain CCMP2712)</name>
    <name type="common">Cryptophyte</name>
    <dbReference type="NCBI Taxonomy" id="905079"/>
    <lineage>
        <taxon>Eukaryota</taxon>
        <taxon>Cryptophyceae</taxon>
        <taxon>Pyrenomonadales</taxon>
        <taxon>Geminigeraceae</taxon>
        <taxon>Guillardia</taxon>
    </lineage>
</organism>
<keyword evidence="7" id="KW-1133">Transmembrane helix</keyword>
<feature type="domain" description="LamG-like jellyroll fold" evidence="8">
    <location>
        <begin position="695"/>
        <end position="827"/>
    </location>
</feature>
<dbReference type="SMART" id="SM00557">
    <property type="entry name" value="IG_FLMN"/>
    <property type="match status" value="1"/>
</dbReference>
<keyword evidence="7" id="KW-0472">Membrane</keyword>
<feature type="repeat" description="Filamin" evidence="5">
    <location>
        <begin position="1570"/>
        <end position="1682"/>
    </location>
</feature>
<name>L1JHV0_GUITC</name>
<dbReference type="Pfam" id="PF24981">
    <property type="entry name" value="Beta-prop_ATRN-LZTR1"/>
    <property type="match status" value="2"/>
</dbReference>
<dbReference type="KEGG" id="gtt:GUITHDRAFT_137250"/>
<evidence type="ECO:0000256" key="1">
    <source>
        <dbReference type="ARBA" id="ARBA00022441"/>
    </source>
</evidence>
<evidence type="ECO:0000256" key="6">
    <source>
        <dbReference type="SAM" id="MobiDB-lite"/>
    </source>
</evidence>
<dbReference type="Gene3D" id="2.60.120.200">
    <property type="match status" value="1"/>
</dbReference>
<dbReference type="InterPro" id="IPR011043">
    <property type="entry name" value="Gal_Oxase/kelch_b-propeller"/>
</dbReference>
<dbReference type="eggNOG" id="KOG0379">
    <property type="taxonomic scope" value="Eukaryota"/>
</dbReference>
<dbReference type="Pfam" id="PF13385">
    <property type="entry name" value="Laminin_G_3"/>
    <property type="match status" value="1"/>
</dbReference>
<gene>
    <name evidence="9" type="ORF">GUITHDRAFT_137250</name>
</gene>
<dbReference type="Gene3D" id="2.120.10.80">
    <property type="entry name" value="Kelch-type beta propeller"/>
    <property type="match status" value="7"/>
</dbReference>
<reference evidence="9 11" key="1">
    <citation type="journal article" date="2012" name="Nature">
        <title>Algal genomes reveal evolutionary mosaicism and the fate of nucleomorphs.</title>
        <authorList>
            <consortium name="DOE Joint Genome Institute"/>
            <person name="Curtis B.A."/>
            <person name="Tanifuji G."/>
            <person name="Burki F."/>
            <person name="Gruber A."/>
            <person name="Irimia M."/>
            <person name="Maruyama S."/>
            <person name="Arias M.C."/>
            <person name="Ball S.G."/>
            <person name="Gile G.H."/>
            <person name="Hirakawa Y."/>
            <person name="Hopkins J.F."/>
            <person name="Kuo A."/>
            <person name="Rensing S.A."/>
            <person name="Schmutz J."/>
            <person name="Symeonidi A."/>
            <person name="Elias M."/>
            <person name="Eveleigh R.J."/>
            <person name="Herman E.K."/>
            <person name="Klute M.J."/>
            <person name="Nakayama T."/>
            <person name="Obornik M."/>
            <person name="Reyes-Prieto A."/>
            <person name="Armbrust E.V."/>
            <person name="Aves S.J."/>
            <person name="Beiko R.G."/>
            <person name="Coutinho P."/>
            <person name="Dacks J.B."/>
            <person name="Durnford D.G."/>
            <person name="Fast N.M."/>
            <person name="Green B.R."/>
            <person name="Grisdale C.J."/>
            <person name="Hempel F."/>
            <person name="Henrissat B."/>
            <person name="Hoppner M.P."/>
            <person name="Ishida K."/>
            <person name="Kim E."/>
            <person name="Koreny L."/>
            <person name="Kroth P.G."/>
            <person name="Liu Y."/>
            <person name="Malik S.B."/>
            <person name="Maier U.G."/>
            <person name="McRose D."/>
            <person name="Mock T."/>
            <person name="Neilson J.A."/>
            <person name="Onodera N.T."/>
            <person name="Poole A.M."/>
            <person name="Pritham E.J."/>
            <person name="Richards T.A."/>
            <person name="Rocap G."/>
            <person name="Roy S.W."/>
            <person name="Sarai C."/>
            <person name="Schaack S."/>
            <person name="Shirato S."/>
            <person name="Slamovits C.H."/>
            <person name="Spencer D.F."/>
            <person name="Suzuki S."/>
            <person name="Worden A.Z."/>
            <person name="Zauner S."/>
            <person name="Barry K."/>
            <person name="Bell C."/>
            <person name="Bharti A.K."/>
            <person name="Crow J.A."/>
            <person name="Grimwood J."/>
            <person name="Kramer R."/>
            <person name="Lindquist E."/>
            <person name="Lucas S."/>
            <person name="Salamov A."/>
            <person name="McFadden G.I."/>
            <person name="Lane C.E."/>
            <person name="Keeling P.J."/>
            <person name="Gray M.W."/>
            <person name="Grigoriev I.V."/>
            <person name="Archibald J.M."/>
        </authorList>
    </citation>
    <scope>NUCLEOTIDE SEQUENCE</scope>
    <source>
        <strain evidence="9 11">CCMP2712</strain>
    </source>
</reference>
<keyword evidence="11" id="KW-1185">Reference proteome</keyword>
<dbReference type="Pfam" id="PF00630">
    <property type="entry name" value="Filamin"/>
    <property type="match status" value="1"/>
</dbReference>
<dbReference type="InterPro" id="IPR006558">
    <property type="entry name" value="LamG-like"/>
</dbReference>
<dbReference type="InterPro" id="IPR056737">
    <property type="entry name" value="Beta-prop_ATRN-MKLN-like"/>
</dbReference>
<dbReference type="SMART" id="SM00560">
    <property type="entry name" value="LamGL"/>
    <property type="match status" value="1"/>
</dbReference>
<dbReference type="SUPFAM" id="SSF81296">
    <property type="entry name" value="E set domains"/>
    <property type="match status" value="2"/>
</dbReference>
<evidence type="ECO:0000313" key="11">
    <source>
        <dbReference type="Proteomes" id="UP000011087"/>
    </source>
</evidence>
<sequence length="1955" mass="212799">MSRDVSMSNSPGQENSIKRVLALAQNLYLSLLLALLVCRPCDSSWTEMIPSGPQPPPRRSHVSVQIESTNEIFIFGGATDGCSICEGGPIETAGLPCDPSTAASVCQGGFCVVKDHCLLNDAWTFNVLSFEFIPLQQCSSCGDSVTPPPVEGARGVLWQKDNPDAVAALVWGGRTYTRSACPTTSLSNDCFSAAMFKFAFSGSQSKWVKVESLSNVAPTGRYGHSMDILGSQILLFGGSDGKSVLSDIWMFQPQTSINSGEWSAVNVDQYDLAAVGLGEALRDLVVSHQSDTSSGRPQAGGSTIMSDVSVWSGGYQIFFFGGIDESTVLQNDLWTLQVNPDSAFWITWDPSTSGPSGRAAHTSIFYNFQVGVKDSLGDVAGPVTSVSKIIVVGGEGNGGAGTEKVVSSMWYYDTEQFKWKRTELLGSGQAVPKGPKLLIVLFGSTNRVKFSNKVYYADINDMVLPIAPSVWRRARPSGTLPSRRSGHAAEAFASSLIVFGGVSPRYGMYGDTWRFDLGQGIWSPVSYGTDAQPLARAYSCSFKIWNYMVGPAAAVTPFLFFFPPSFSSSAVQIIHGGEAADSVWLQDMWRFHPGSQKWNPISFSSSEVPSKRSKHSCSVMDPLSLEPYALVFGGVADVGAAKELISNDLWAFKPVQSASSRDAACKQRLNNMARFDGINDFVVIYDPISTAGGKLSFTIEAWVFIFDFDTEYQSILSMGSNLNIQRLSSTSYLRVTALDIHLKGRVNVFDSSWHHIAVTFGSGRGYDELVLYVDGQVDVSKNLTGLKVGTYDSTQSLVLGYGDEAVSSYFNGYMDDVKWWNVSRTPDQVQSSMWGLFNNDQTLQGWWQFESANVDGVVRDFSPSGRHGSKGNGALIARPSILPSTVPCSKTEWLSQKQLSFGSWQKIVTPADGTPSPRHSHVAASISKTRLLVHGGVSSTWTILADVWMFDFGITTGNPWQLIRPLSTVTMFPMYGHKAILVGGHSVLAYGASQRSTSLPMEMLQLDANFGNLIMEMSPVSGLPPLSYHSLLESSTGNMIFGGDSRHASTAKEDGQHKGESVSNALYLYQDTAKTWGVMEVPGIKPGSEFWGTGLTLVGGTTMLIFAGLSDMHAHAMLWTLDVSSSTWSMLTYSVLSVGSNDTTAAVPSCSSVQQCLPLSRYGHSSVSMSPTSSPYLANAAVIYGGFTEDRLLPYDDVYIVQLSSSSSSSSNMGMVIGPLRVESSSTPGGLYFHAAAVDGNNMYVCGGLQQNSFAPSNSLWRMSFSGSLTVRWQQVEAQGEGLPFTWSISMLPAAPGSFRIVAGAVCTGSQDQCSSQDSFLSQRKVIMEVWKVDVTTSNESSVYTLDKLNIFDDPQQGSPRARKGAAVQIFGNYLVMFGGASYFHDQDWGDLNDLWVLKLTLDKSYVAFTWLAVIVSGAAPRPRACAGMLLSDPYVFIFSGANVVAGELSDMWRFDYTAAFPPKCFSVGEATRFATANEDMEFNIIVRNIFGGNNQDCSSDFTVEFQNLQTSSFLSGKVLKTLTETSCRYRVQYKMKKIGIFQMKIFTMNVEISNSPTEINVRPGPNLYSMSVAQGDGLSSCTAGITCTFTIIARDSSGNQGRGEDAIRVLLTGPCFGPLEDPNTQILQPCLGPDSMTGFQLDNLDGTYDVSYTITATGNYSIHVLMDGNQHISGSPYLMNIQSNTIDPSFSLIYGEGLSFSEAGISSKFYVQTRDVFGNNISTSGSDSIAALFWKSAPDGSISNDPMQVGVRQVAQDSGLYEIIFYPFSADNGTMEVWVNNNWRRVFPIAPIPVFGVSRSNQDSIRMIIFAPIACFAFGLIMAVVMNRIQNFFKKKRMSENGEEEEEGSSSQDNKRESINEQEPLVSGPDPKAKSNGEQRELQPERILERLMQQNFLNAARTMKPSQSLPFDSCAVIGALDVYFESEHDEEQKEAVLAHTLKKILAARESRLVK</sequence>
<dbReference type="HOGENOM" id="CLU_234716_0_0_1"/>
<dbReference type="Proteomes" id="UP000011087">
    <property type="component" value="Unassembled WGS sequence"/>
</dbReference>
<dbReference type="RefSeq" id="XP_005834862.1">
    <property type="nucleotide sequence ID" value="XM_005834805.1"/>
</dbReference>
<dbReference type="Gene3D" id="2.60.40.10">
    <property type="entry name" value="Immunoglobulins"/>
    <property type="match status" value="3"/>
</dbReference>
<dbReference type="GeneID" id="17304512"/>
<feature type="compositionally biased region" description="Basic and acidic residues" evidence="6">
    <location>
        <begin position="1872"/>
        <end position="1886"/>
    </location>
</feature>
<dbReference type="InterPro" id="IPR001298">
    <property type="entry name" value="Filamin/ABP280_rpt"/>
</dbReference>
<dbReference type="InterPro" id="IPR013783">
    <property type="entry name" value="Ig-like_fold"/>
</dbReference>
<dbReference type="PaxDb" id="55529-EKX47882"/>
<accession>L1JHV0</accession>
<evidence type="ECO:0000313" key="9">
    <source>
        <dbReference type="EMBL" id="EKX47882.1"/>
    </source>
</evidence>
<keyword evidence="4" id="KW-1015">Disulfide bond</keyword>
<dbReference type="EnsemblProtists" id="EKX47882">
    <property type="protein sequence ID" value="EKX47882"/>
    <property type="gene ID" value="GUITHDRAFT_137250"/>
</dbReference>
<dbReference type="InterPro" id="IPR015915">
    <property type="entry name" value="Kelch-typ_b-propeller"/>
</dbReference>
<evidence type="ECO:0000259" key="8">
    <source>
        <dbReference type="SMART" id="SM00560"/>
    </source>
</evidence>
<dbReference type="SUPFAM" id="SSF50965">
    <property type="entry name" value="Galactose oxidase, central domain"/>
    <property type="match status" value="1"/>
</dbReference>
<evidence type="ECO:0000256" key="7">
    <source>
        <dbReference type="SAM" id="Phobius"/>
    </source>
</evidence>
<keyword evidence="3" id="KW-0677">Repeat</keyword>
<dbReference type="PANTHER" id="PTHR46093">
    <property type="entry name" value="ACYL-COA-BINDING DOMAIN-CONTAINING PROTEIN 5"/>
    <property type="match status" value="1"/>
</dbReference>
<dbReference type="SUPFAM" id="SSF117281">
    <property type="entry name" value="Kelch motif"/>
    <property type="match status" value="3"/>
</dbReference>
<dbReference type="Pfam" id="PF01344">
    <property type="entry name" value="Kelch_1"/>
    <property type="match status" value="1"/>
</dbReference>
<dbReference type="InterPro" id="IPR006652">
    <property type="entry name" value="Kelch_1"/>
</dbReference>
<dbReference type="InterPro" id="IPR013320">
    <property type="entry name" value="ConA-like_dom_sf"/>
</dbReference>
<protein>
    <recommendedName>
        <fullName evidence="8">LamG-like jellyroll fold domain-containing protein</fullName>
    </recommendedName>
</protein>
<dbReference type="OrthoDB" id="5334309at2759"/>
<proteinExistence type="predicted"/>
<dbReference type="InterPro" id="IPR014756">
    <property type="entry name" value="Ig_E-set"/>
</dbReference>
<feature type="region of interest" description="Disordered" evidence="6">
    <location>
        <begin position="1838"/>
        <end position="1886"/>
    </location>
</feature>
<keyword evidence="2" id="KW-0732">Signal</keyword>
<dbReference type="PROSITE" id="PS50194">
    <property type="entry name" value="FILAMIN_REPEAT"/>
    <property type="match status" value="2"/>
</dbReference>
<evidence type="ECO:0000313" key="10">
    <source>
        <dbReference type="EnsemblProtists" id="EKX47882"/>
    </source>
</evidence>
<feature type="transmembrane region" description="Helical" evidence="7">
    <location>
        <begin position="1808"/>
        <end position="1830"/>
    </location>
</feature>
<dbReference type="SUPFAM" id="SSF49899">
    <property type="entry name" value="Concanavalin A-like lectins/glucanases"/>
    <property type="match status" value="1"/>
</dbReference>
<dbReference type="EMBL" id="JH992988">
    <property type="protein sequence ID" value="EKX47882.1"/>
    <property type="molecule type" value="Genomic_DNA"/>
</dbReference>
<keyword evidence="1" id="KW-0880">Kelch repeat</keyword>
<evidence type="ECO:0000256" key="4">
    <source>
        <dbReference type="ARBA" id="ARBA00023157"/>
    </source>
</evidence>
<feature type="repeat" description="Filamin" evidence="5">
    <location>
        <begin position="1684"/>
        <end position="1797"/>
    </location>
</feature>
<dbReference type="PANTHER" id="PTHR46093:SF18">
    <property type="entry name" value="FIBRONECTIN TYPE-III DOMAIN-CONTAINING PROTEIN"/>
    <property type="match status" value="1"/>
</dbReference>
<keyword evidence="7" id="KW-0812">Transmembrane</keyword>
<evidence type="ECO:0000256" key="5">
    <source>
        <dbReference type="PROSITE-ProRule" id="PRU00087"/>
    </source>
</evidence>
<dbReference type="InterPro" id="IPR017868">
    <property type="entry name" value="Filamin/ABP280_repeat-like"/>
</dbReference>